<organism evidence="2 3">
    <name type="scientific">Linum trigynum</name>
    <dbReference type="NCBI Taxonomy" id="586398"/>
    <lineage>
        <taxon>Eukaryota</taxon>
        <taxon>Viridiplantae</taxon>
        <taxon>Streptophyta</taxon>
        <taxon>Embryophyta</taxon>
        <taxon>Tracheophyta</taxon>
        <taxon>Spermatophyta</taxon>
        <taxon>Magnoliopsida</taxon>
        <taxon>eudicotyledons</taxon>
        <taxon>Gunneridae</taxon>
        <taxon>Pentapetalae</taxon>
        <taxon>rosids</taxon>
        <taxon>fabids</taxon>
        <taxon>Malpighiales</taxon>
        <taxon>Linaceae</taxon>
        <taxon>Linum</taxon>
    </lineage>
</organism>
<accession>A0AAV2EXN2</accession>
<feature type="compositionally biased region" description="Low complexity" evidence="1">
    <location>
        <begin position="10"/>
        <end position="23"/>
    </location>
</feature>
<dbReference type="AlphaFoldDB" id="A0AAV2EXN2"/>
<feature type="region of interest" description="Disordered" evidence="1">
    <location>
        <begin position="1"/>
        <end position="31"/>
    </location>
</feature>
<gene>
    <name evidence="2" type="ORF">LTRI10_LOCUS31404</name>
</gene>
<evidence type="ECO:0000313" key="2">
    <source>
        <dbReference type="EMBL" id="CAL1390634.1"/>
    </source>
</evidence>
<sequence length="115" mass="12592">MAEKQSGHLSIPSTTSSSTRTPSPSLPNFPISLHLPSSSPCSKSGEFHPPVIFNFAIEPEPEIEGPGRAPKRTAWWQVSRALLLWFCTRDRANRGGEVVVSRDGHRQIAVEGCEV</sequence>
<reference evidence="2 3" key="1">
    <citation type="submission" date="2024-04" db="EMBL/GenBank/DDBJ databases">
        <authorList>
            <person name="Fracassetti M."/>
        </authorList>
    </citation>
    <scope>NUCLEOTIDE SEQUENCE [LARGE SCALE GENOMIC DNA]</scope>
</reference>
<dbReference type="Proteomes" id="UP001497516">
    <property type="component" value="Chromosome 5"/>
</dbReference>
<evidence type="ECO:0000256" key="1">
    <source>
        <dbReference type="SAM" id="MobiDB-lite"/>
    </source>
</evidence>
<proteinExistence type="predicted"/>
<keyword evidence="3" id="KW-1185">Reference proteome</keyword>
<evidence type="ECO:0000313" key="3">
    <source>
        <dbReference type="Proteomes" id="UP001497516"/>
    </source>
</evidence>
<protein>
    <submittedName>
        <fullName evidence="2">Uncharacterized protein</fullName>
    </submittedName>
</protein>
<dbReference type="EMBL" id="OZ034818">
    <property type="protein sequence ID" value="CAL1390634.1"/>
    <property type="molecule type" value="Genomic_DNA"/>
</dbReference>
<name>A0AAV2EXN2_9ROSI</name>